<keyword evidence="1" id="KW-0472">Membrane</keyword>
<dbReference type="EMBL" id="CP063164">
    <property type="protein sequence ID" value="QOR61191.1"/>
    <property type="molecule type" value="Genomic_DNA"/>
</dbReference>
<dbReference type="Pfam" id="PF02470">
    <property type="entry name" value="MlaD"/>
    <property type="match status" value="1"/>
</dbReference>
<accession>A0A7M1S2D9</accession>
<dbReference type="Proteomes" id="UP000595074">
    <property type="component" value="Chromosome"/>
</dbReference>
<gene>
    <name evidence="3" type="ORF">IMZ28_06940</name>
</gene>
<dbReference type="AlphaFoldDB" id="A0A7M1S2D9"/>
<proteinExistence type="predicted"/>
<evidence type="ECO:0000313" key="4">
    <source>
        <dbReference type="Proteomes" id="UP000595074"/>
    </source>
</evidence>
<evidence type="ECO:0000259" key="2">
    <source>
        <dbReference type="Pfam" id="PF02470"/>
    </source>
</evidence>
<sequence length="303" mass="34138">MYSRVNYTVVGLFVLLFGIGLVGFSFWLAKYGLQQKYDLYKIYMYESVAGLSKDSVVKLRGVDIGRVKEIRIDPEHVERVEILLSIKQGIPIKEDMIAHTSLVGVTGLLNIEIEGGSNEAKTLKPTEEYIPVIKSSSSWFDATKKDIGTLTVRLVHLLEQTDKLLSDENIETFGRILKNTEVLSAKGSLLLDETNSTVVAFKTAVENLNNDVDAITQVFTELGDETIPAVKKLRETTQNFNRMTLKVEKSLDRGDYDIKKIFEPLLVDMEILSEQVNALAKEFKESPSDILFKSRKRRRGPGE</sequence>
<dbReference type="PANTHER" id="PTHR36698">
    <property type="entry name" value="BLL5892 PROTEIN"/>
    <property type="match status" value="1"/>
</dbReference>
<reference evidence="3 4" key="1">
    <citation type="submission" date="2020-10" db="EMBL/GenBank/DDBJ databases">
        <title>The genome of sulfurovum sp.</title>
        <authorList>
            <person name="Xie S."/>
            <person name="Shao Z."/>
            <person name="Jiang L."/>
        </authorList>
    </citation>
    <scope>NUCLEOTIDE SEQUENCE [LARGE SCALE GENOMIC DNA]</scope>
    <source>
        <strain evidence="3 4">ST-419</strain>
    </source>
</reference>
<evidence type="ECO:0000313" key="3">
    <source>
        <dbReference type="EMBL" id="QOR61191.1"/>
    </source>
</evidence>
<keyword evidence="1" id="KW-1133">Transmembrane helix</keyword>
<dbReference type="InterPro" id="IPR003399">
    <property type="entry name" value="Mce/MlaD"/>
</dbReference>
<dbReference type="RefSeq" id="WP_197547864.1">
    <property type="nucleotide sequence ID" value="NZ_CP063164.1"/>
</dbReference>
<feature type="transmembrane region" description="Helical" evidence="1">
    <location>
        <begin position="6"/>
        <end position="29"/>
    </location>
</feature>
<dbReference type="PANTHER" id="PTHR36698:SF2">
    <property type="entry name" value="MCE_MLAD DOMAIN-CONTAINING PROTEIN"/>
    <property type="match status" value="1"/>
</dbReference>
<organism evidence="3 4">
    <name type="scientific">Sulfurovum indicum</name>
    <dbReference type="NCBI Taxonomy" id="2779528"/>
    <lineage>
        <taxon>Bacteria</taxon>
        <taxon>Pseudomonadati</taxon>
        <taxon>Campylobacterota</taxon>
        <taxon>Epsilonproteobacteria</taxon>
        <taxon>Campylobacterales</taxon>
        <taxon>Sulfurovaceae</taxon>
        <taxon>Sulfurovum</taxon>
    </lineage>
</organism>
<dbReference type="KEGG" id="sinu:IMZ28_06940"/>
<protein>
    <submittedName>
        <fullName evidence="3">MCE family protein</fullName>
    </submittedName>
</protein>
<keyword evidence="4" id="KW-1185">Reference proteome</keyword>
<feature type="domain" description="Mce/MlaD" evidence="2">
    <location>
        <begin position="40"/>
        <end position="116"/>
    </location>
</feature>
<name>A0A7M1S2D9_9BACT</name>
<keyword evidence="1" id="KW-0812">Transmembrane</keyword>
<evidence type="ECO:0000256" key="1">
    <source>
        <dbReference type="SAM" id="Phobius"/>
    </source>
</evidence>